<evidence type="ECO:0000259" key="2">
    <source>
        <dbReference type="Pfam" id="PF13340"/>
    </source>
</evidence>
<reference evidence="3 4" key="1">
    <citation type="submission" date="2020-03" db="EMBL/GenBank/DDBJ databases">
        <title>Draft genome of Streptomyces sp. ventii, isolated from the Axial Seamount in the Pacific Ocean, and resequencing of the two type strains Streptomyces lonarensis strain NCL 716 and Streptomyces bohaiensis strain 11A07.</title>
        <authorList>
            <person name="Loughran R.M."/>
            <person name="Pfannmuller K.M."/>
            <person name="Wasson B.J."/>
            <person name="Deadmond M.C."/>
            <person name="Paddock B.E."/>
            <person name="Koyack M.J."/>
            <person name="Gallegos D.A."/>
            <person name="Mitchell E.A."/>
            <person name="Ushijima B."/>
            <person name="Saw J.H."/>
            <person name="Mcphail K.L."/>
            <person name="Videau P."/>
        </authorList>
    </citation>
    <scope>NUCLEOTIDE SEQUENCE [LARGE SCALE GENOMIC DNA]</scope>
    <source>
        <strain evidence="4">5675061</strain>
    </source>
</reference>
<evidence type="ECO:0000313" key="4">
    <source>
        <dbReference type="Proteomes" id="UP000746503"/>
    </source>
</evidence>
<sequence length="274" mass="31166">MQPRRRYPSDLSDARWELIRPTLETWRAARAGIRRPTHDLRDLMDAILYVDRTGIPWRYLPHDFPPWQSVYGYFATWQKDGVFDRLTGLLRRLAREAEGRSAEPSACLLDSQTVKTSATVHLADQGFDAAKKIAGRKRHLATDTLGLLLTVLVTAAGVHDSTGGGHLLDHLATHHRTITKAWADAGYKNTVIEHAATRGIDLEVVHRTTHSRTFTIQPRRWVIERTLGRLMHHRRPARDYETLPARSEAMIHIAAIDLMSRRLTGEATPNWRGT</sequence>
<dbReference type="EMBL" id="JAAVJB010000017">
    <property type="protein sequence ID" value="NJP65495.1"/>
    <property type="molecule type" value="Genomic_DNA"/>
</dbReference>
<dbReference type="RefSeq" id="WP_167932021.1">
    <property type="nucleotide sequence ID" value="NZ_JAAVJB010000017.1"/>
</dbReference>
<feature type="domain" description="Transposase IS4-like" evidence="1">
    <location>
        <begin position="103"/>
        <end position="255"/>
    </location>
</feature>
<dbReference type="Proteomes" id="UP000746503">
    <property type="component" value="Unassembled WGS sequence"/>
</dbReference>
<keyword evidence="4" id="KW-1185">Reference proteome</keyword>
<dbReference type="PANTHER" id="PTHR30007">
    <property type="entry name" value="PHP DOMAIN PROTEIN"/>
    <property type="match status" value="1"/>
</dbReference>
<accession>A0ABX1AMI0</accession>
<evidence type="ECO:0000259" key="1">
    <source>
        <dbReference type="Pfam" id="PF01609"/>
    </source>
</evidence>
<gene>
    <name evidence="3" type="ORF">HCJ92_04135</name>
</gene>
<comment type="caution">
    <text evidence="3">The sequence shown here is derived from an EMBL/GenBank/DDBJ whole genome shotgun (WGS) entry which is preliminary data.</text>
</comment>
<evidence type="ECO:0000313" key="3">
    <source>
        <dbReference type="EMBL" id="NJP65495.1"/>
    </source>
</evidence>
<proteinExistence type="predicted"/>
<dbReference type="NCBIfam" id="NF033580">
    <property type="entry name" value="transpos_IS5_3"/>
    <property type="match status" value="1"/>
</dbReference>
<dbReference type="PANTHER" id="PTHR30007:SF0">
    <property type="entry name" value="TRANSPOSASE"/>
    <property type="match status" value="1"/>
</dbReference>
<organism evidence="3 4">
    <name type="scientific">Streptomyces spiramenti</name>
    <dbReference type="NCBI Taxonomy" id="2720606"/>
    <lineage>
        <taxon>Bacteria</taxon>
        <taxon>Bacillati</taxon>
        <taxon>Actinomycetota</taxon>
        <taxon>Actinomycetes</taxon>
        <taxon>Kitasatosporales</taxon>
        <taxon>Streptomycetaceae</taxon>
        <taxon>Streptomyces</taxon>
    </lineage>
</organism>
<dbReference type="Pfam" id="PF13340">
    <property type="entry name" value="DUF4096"/>
    <property type="match status" value="1"/>
</dbReference>
<dbReference type="InterPro" id="IPR025161">
    <property type="entry name" value="IS402-like_dom"/>
</dbReference>
<feature type="domain" description="Insertion element IS402-like" evidence="2">
    <location>
        <begin position="11"/>
        <end position="86"/>
    </location>
</feature>
<name>A0ABX1AMI0_9ACTN</name>
<dbReference type="Pfam" id="PF01609">
    <property type="entry name" value="DDE_Tnp_1"/>
    <property type="match status" value="1"/>
</dbReference>
<dbReference type="InterPro" id="IPR002559">
    <property type="entry name" value="Transposase_11"/>
</dbReference>
<protein>
    <submittedName>
        <fullName evidence="3">IS5 family transposase</fullName>
    </submittedName>
</protein>